<reference evidence="3 4" key="2">
    <citation type="submission" date="2014-10" db="EMBL/GenBank/DDBJ databases">
        <title>Comparative genomics of the Paenibacillus odorifer group.</title>
        <authorList>
            <person name="Tsai Y.-C."/>
            <person name="Martin N."/>
            <person name="Korlach J."/>
            <person name="Wiedmann M."/>
        </authorList>
    </citation>
    <scope>NUCLEOTIDE SEQUENCE [LARGE SCALE GENOMIC DNA]</scope>
    <source>
        <strain evidence="3 4">DSM 18334</strain>
    </source>
</reference>
<dbReference type="OrthoDB" id="9782128at2"/>
<feature type="binding site" evidence="2">
    <location>
        <begin position="6"/>
        <end position="13"/>
    </location>
    <ligand>
        <name>substrate</name>
    </ligand>
</feature>
<comment type="caution">
    <text evidence="3">The sequence shown here is derived from an EMBL/GenBank/DDBJ whole genome shotgun (WGS) entry which is preliminary data.</text>
</comment>
<organism evidence="3 4">
    <name type="scientific">Paenibacillus wynnii</name>
    <dbReference type="NCBI Taxonomy" id="268407"/>
    <lineage>
        <taxon>Bacteria</taxon>
        <taxon>Bacillati</taxon>
        <taxon>Bacillota</taxon>
        <taxon>Bacilli</taxon>
        <taxon>Bacillales</taxon>
        <taxon>Paenibacillaceae</taxon>
        <taxon>Paenibacillus</taxon>
    </lineage>
</organism>
<dbReference type="GO" id="GO:0043456">
    <property type="term" value="P:regulation of pentose-phosphate shunt"/>
    <property type="evidence" value="ECO:0007669"/>
    <property type="project" value="TreeGrafter"/>
</dbReference>
<gene>
    <name evidence="3" type="ORF">PWYN_19310</name>
</gene>
<dbReference type="RefSeq" id="WP_036655115.1">
    <property type="nucleotide sequence ID" value="NZ_JQCR01000003.1"/>
</dbReference>
<dbReference type="GO" id="GO:0045820">
    <property type="term" value="P:negative regulation of glycolytic process"/>
    <property type="evidence" value="ECO:0007669"/>
    <property type="project" value="TreeGrafter"/>
</dbReference>
<dbReference type="InterPro" id="IPR001345">
    <property type="entry name" value="PG/BPGM_mutase_AS"/>
</dbReference>
<evidence type="ECO:0000256" key="1">
    <source>
        <dbReference type="ARBA" id="ARBA00022801"/>
    </source>
</evidence>
<dbReference type="Gene3D" id="3.40.50.1240">
    <property type="entry name" value="Phosphoglycerate mutase-like"/>
    <property type="match status" value="1"/>
</dbReference>
<dbReference type="AlphaFoldDB" id="A0A098M458"/>
<evidence type="ECO:0000313" key="3">
    <source>
        <dbReference type="EMBL" id="KGE16836.1"/>
    </source>
</evidence>
<dbReference type="SUPFAM" id="SSF53254">
    <property type="entry name" value="Phosphoglycerate mutase-like"/>
    <property type="match status" value="1"/>
</dbReference>
<dbReference type="CDD" id="cd07067">
    <property type="entry name" value="HP_PGM_like"/>
    <property type="match status" value="1"/>
</dbReference>
<keyword evidence="1" id="KW-0378">Hydrolase</keyword>
<dbReference type="EMBL" id="JQCR01000003">
    <property type="protein sequence ID" value="KGE16836.1"/>
    <property type="molecule type" value="Genomic_DNA"/>
</dbReference>
<feature type="binding site" evidence="2">
    <location>
        <position position="56"/>
    </location>
    <ligand>
        <name>substrate</name>
    </ligand>
</feature>
<dbReference type="SMART" id="SM00855">
    <property type="entry name" value="PGAM"/>
    <property type="match status" value="1"/>
</dbReference>
<dbReference type="PANTHER" id="PTHR46517:SF1">
    <property type="entry name" value="FRUCTOSE-2,6-BISPHOSPHATASE TIGAR"/>
    <property type="match status" value="1"/>
</dbReference>
<evidence type="ECO:0000313" key="4">
    <source>
        <dbReference type="Proteomes" id="UP000029734"/>
    </source>
</evidence>
<evidence type="ECO:0000256" key="2">
    <source>
        <dbReference type="PIRSR" id="PIRSR613078-2"/>
    </source>
</evidence>
<dbReference type="PANTHER" id="PTHR46517">
    <property type="entry name" value="FRUCTOSE-2,6-BISPHOSPHATASE TIGAR"/>
    <property type="match status" value="1"/>
</dbReference>
<dbReference type="InterPro" id="IPR051695">
    <property type="entry name" value="Phosphoglycerate_Mutase"/>
</dbReference>
<name>A0A098M458_9BACL</name>
<dbReference type="GO" id="GO:0005829">
    <property type="term" value="C:cytosol"/>
    <property type="evidence" value="ECO:0007669"/>
    <property type="project" value="TreeGrafter"/>
</dbReference>
<dbReference type="PROSITE" id="PS00175">
    <property type="entry name" value="PG_MUTASE"/>
    <property type="match status" value="1"/>
</dbReference>
<reference evidence="3 4" key="1">
    <citation type="submission" date="2014-08" db="EMBL/GenBank/DDBJ databases">
        <authorList>
            <person name="den Bakker H.C."/>
        </authorList>
    </citation>
    <scope>NUCLEOTIDE SEQUENCE [LARGE SCALE GENOMIC DNA]</scope>
    <source>
        <strain evidence="3 4">DSM 18334</strain>
    </source>
</reference>
<accession>A0A098M458</accession>
<dbReference type="PIRSF" id="PIRSF000709">
    <property type="entry name" value="6PFK_2-Ptase"/>
    <property type="match status" value="1"/>
</dbReference>
<dbReference type="STRING" id="268407.PWYN_19310"/>
<sequence>MIYVVRHGETDLNKEGRLQGRQGMPLNENGIRQAECLRDKLSEIKFDYVYSSPQERAVQTAEIVTGIQASIDLRLDVYDLGEADGLKKSDVKWSGVIPDGRVYKGVEEIHSFIKRVSEFMHELEDKADVRDVNILVSGHRCTTGCIGGYFKGLPEDGDILRFSSENGDYREYNFNSSADL</sequence>
<dbReference type="eggNOG" id="COG0406">
    <property type="taxonomic scope" value="Bacteria"/>
</dbReference>
<keyword evidence="4" id="KW-1185">Reference proteome</keyword>
<dbReference type="InterPro" id="IPR029033">
    <property type="entry name" value="His_PPase_superfam"/>
</dbReference>
<dbReference type="InterPro" id="IPR013078">
    <property type="entry name" value="His_Pase_superF_clade-1"/>
</dbReference>
<dbReference type="Proteomes" id="UP000029734">
    <property type="component" value="Unassembled WGS sequence"/>
</dbReference>
<proteinExistence type="predicted"/>
<dbReference type="GO" id="GO:0004331">
    <property type="term" value="F:fructose-2,6-bisphosphate 2-phosphatase activity"/>
    <property type="evidence" value="ECO:0007669"/>
    <property type="project" value="TreeGrafter"/>
</dbReference>
<dbReference type="Pfam" id="PF00300">
    <property type="entry name" value="His_Phos_1"/>
    <property type="match status" value="1"/>
</dbReference>
<protein>
    <submittedName>
        <fullName evidence="3">Phosphoglycerate mutase</fullName>
    </submittedName>
</protein>